<sequence>MPSSADSLEYLRGGQFTREPCVPTGIPRPGRQGIVWVQDIQENLKTDHGELHGRKIPSWPIRVRDPSAPSGRVSQRGVRGGHGFKYENYSLHPGFQASQEYA</sequence>
<keyword evidence="2" id="KW-1185">Reference proteome</keyword>
<protein>
    <submittedName>
        <fullName evidence="1">Uncharacterized protein</fullName>
    </submittedName>
</protein>
<dbReference type="EMBL" id="QTSX02005699">
    <property type="protein sequence ID" value="KAJ9059011.1"/>
    <property type="molecule type" value="Genomic_DNA"/>
</dbReference>
<organism evidence="1 2">
    <name type="scientific">Entomophthora muscae</name>
    <dbReference type="NCBI Taxonomy" id="34485"/>
    <lineage>
        <taxon>Eukaryota</taxon>
        <taxon>Fungi</taxon>
        <taxon>Fungi incertae sedis</taxon>
        <taxon>Zoopagomycota</taxon>
        <taxon>Entomophthoromycotina</taxon>
        <taxon>Entomophthoromycetes</taxon>
        <taxon>Entomophthorales</taxon>
        <taxon>Entomophthoraceae</taxon>
        <taxon>Entomophthora</taxon>
    </lineage>
</organism>
<evidence type="ECO:0000313" key="1">
    <source>
        <dbReference type="EMBL" id="KAJ9059011.1"/>
    </source>
</evidence>
<accession>A0ACC2S9F5</accession>
<gene>
    <name evidence="1" type="ORF">DSO57_1006784</name>
</gene>
<comment type="caution">
    <text evidence="1">The sequence shown here is derived from an EMBL/GenBank/DDBJ whole genome shotgun (WGS) entry which is preliminary data.</text>
</comment>
<evidence type="ECO:0000313" key="2">
    <source>
        <dbReference type="Proteomes" id="UP001165960"/>
    </source>
</evidence>
<proteinExistence type="predicted"/>
<reference evidence="1" key="1">
    <citation type="submission" date="2022-04" db="EMBL/GenBank/DDBJ databases">
        <title>Genome of the entomopathogenic fungus Entomophthora muscae.</title>
        <authorList>
            <person name="Elya C."/>
            <person name="Lovett B.R."/>
            <person name="Lee E."/>
            <person name="Macias A.M."/>
            <person name="Hajek A.E."/>
            <person name="De Bivort B.L."/>
            <person name="Kasson M.T."/>
            <person name="De Fine Licht H.H."/>
            <person name="Stajich J.E."/>
        </authorList>
    </citation>
    <scope>NUCLEOTIDE SEQUENCE</scope>
    <source>
        <strain evidence="1">Berkeley</strain>
    </source>
</reference>
<name>A0ACC2S9F5_9FUNG</name>
<dbReference type="Proteomes" id="UP001165960">
    <property type="component" value="Unassembled WGS sequence"/>
</dbReference>